<evidence type="ECO:0000256" key="9">
    <source>
        <dbReference type="ARBA" id="ARBA00031398"/>
    </source>
</evidence>
<dbReference type="EC" id="1.15.1.2" evidence="2"/>
<evidence type="ECO:0000259" key="12">
    <source>
        <dbReference type="Pfam" id="PF06397"/>
    </source>
</evidence>
<evidence type="ECO:0000256" key="10">
    <source>
        <dbReference type="ARBA" id="ARBA00047448"/>
    </source>
</evidence>
<dbReference type="NCBIfam" id="TIGR00332">
    <property type="entry name" value="neela_ferrous"/>
    <property type="match status" value="1"/>
</dbReference>
<evidence type="ECO:0000256" key="7">
    <source>
        <dbReference type="ARBA" id="ARBA00023004"/>
    </source>
</evidence>
<dbReference type="InterPro" id="IPR051233">
    <property type="entry name" value="Desulfoferrodoxin_SOR"/>
</dbReference>
<dbReference type="InterPro" id="IPR038094">
    <property type="entry name" value="Desulfoferrodoxin_N_sf"/>
</dbReference>
<name>A0A9D1N1Y9_9CLOT</name>
<comment type="function">
    <text evidence="8">Catalyzes the one-electron reduction of superoxide anion radical to hydrogen peroxide at a nonheme ferrous iron center. Plays a fundamental role in case of oxidative stress via its superoxide detoxification activity.</text>
</comment>
<keyword evidence="6" id="KW-0249">Electron transport</keyword>
<dbReference type="PANTHER" id="PTHR36541:SF1">
    <property type="entry name" value="SUPEROXIDE REDUCTASE-RELATED"/>
    <property type="match status" value="1"/>
</dbReference>
<keyword evidence="4" id="KW-0813">Transport</keyword>
<dbReference type="NCBIfam" id="TIGR00319">
    <property type="entry name" value="desulf_FeS4"/>
    <property type="match status" value="1"/>
</dbReference>
<evidence type="ECO:0000256" key="3">
    <source>
        <dbReference type="ARBA" id="ARBA00014839"/>
    </source>
</evidence>
<proteinExistence type="inferred from homology"/>
<comment type="similarity">
    <text evidence="1">Belongs to the desulfoferrodoxin family.</text>
</comment>
<evidence type="ECO:0000256" key="4">
    <source>
        <dbReference type="ARBA" id="ARBA00022448"/>
    </source>
</evidence>
<dbReference type="GO" id="GO:0005506">
    <property type="term" value="F:iron ion binding"/>
    <property type="evidence" value="ECO:0007669"/>
    <property type="project" value="InterPro"/>
</dbReference>
<dbReference type="SUPFAM" id="SSF49367">
    <property type="entry name" value="Superoxide reductase-like"/>
    <property type="match status" value="1"/>
</dbReference>
<dbReference type="Pfam" id="PF01880">
    <property type="entry name" value="Desulfoferrodox"/>
    <property type="match status" value="1"/>
</dbReference>
<evidence type="ECO:0000256" key="1">
    <source>
        <dbReference type="ARBA" id="ARBA00005941"/>
    </source>
</evidence>
<comment type="catalytic activity">
    <reaction evidence="10">
        <text>reduced [rubredoxin] + superoxide + 2 H(+) = oxidized [rubredoxin] + H2O2</text>
        <dbReference type="Rhea" id="RHEA:21324"/>
        <dbReference type="Rhea" id="RHEA-COMP:10302"/>
        <dbReference type="Rhea" id="RHEA-COMP:10303"/>
        <dbReference type="ChEBI" id="CHEBI:15378"/>
        <dbReference type="ChEBI" id="CHEBI:16240"/>
        <dbReference type="ChEBI" id="CHEBI:18421"/>
        <dbReference type="ChEBI" id="CHEBI:29033"/>
        <dbReference type="ChEBI" id="CHEBI:29034"/>
        <dbReference type="EC" id="1.15.1.2"/>
    </reaction>
</comment>
<dbReference type="SUPFAM" id="SSF57802">
    <property type="entry name" value="Rubredoxin-like"/>
    <property type="match status" value="1"/>
</dbReference>
<evidence type="ECO:0000256" key="2">
    <source>
        <dbReference type="ARBA" id="ARBA00012679"/>
    </source>
</evidence>
<reference evidence="13" key="2">
    <citation type="journal article" date="2021" name="PeerJ">
        <title>Extensive microbial diversity within the chicken gut microbiome revealed by metagenomics and culture.</title>
        <authorList>
            <person name="Gilroy R."/>
            <person name="Ravi A."/>
            <person name="Getino M."/>
            <person name="Pursley I."/>
            <person name="Horton D.L."/>
            <person name="Alikhan N.F."/>
            <person name="Baker D."/>
            <person name="Gharbi K."/>
            <person name="Hall N."/>
            <person name="Watson M."/>
            <person name="Adriaenssens E.M."/>
            <person name="Foster-Nyarko E."/>
            <person name="Jarju S."/>
            <person name="Secka A."/>
            <person name="Antonio M."/>
            <person name="Oren A."/>
            <person name="Chaudhuri R.R."/>
            <person name="La Ragione R."/>
            <person name="Hildebrand F."/>
            <person name="Pallen M.J."/>
        </authorList>
    </citation>
    <scope>NUCLEOTIDE SEQUENCE</scope>
    <source>
        <strain evidence="13">CHK154-7741</strain>
    </source>
</reference>
<dbReference type="Pfam" id="PF06397">
    <property type="entry name" value="Desulfoferrod_N"/>
    <property type="match status" value="1"/>
</dbReference>
<dbReference type="InterPro" id="IPR004462">
    <property type="entry name" value="Desulfoferrodoxin_N"/>
</dbReference>
<keyword evidence="7" id="KW-0408">Iron</keyword>
<reference evidence="13" key="1">
    <citation type="submission" date="2020-10" db="EMBL/GenBank/DDBJ databases">
        <authorList>
            <person name="Gilroy R."/>
        </authorList>
    </citation>
    <scope>NUCLEOTIDE SEQUENCE</scope>
    <source>
        <strain evidence="13">CHK154-7741</strain>
    </source>
</reference>
<evidence type="ECO:0000256" key="8">
    <source>
        <dbReference type="ARBA" id="ARBA00024690"/>
    </source>
</evidence>
<evidence type="ECO:0000313" key="14">
    <source>
        <dbReference type="Proteomes" id="UP000886748"/>
    </source>
</evidence>
<evidence type="ECO:0000256" key="5">
    <source>
        <dbReference type="ARBA" id="ARBA00022723"/>
    </source>
</evidence>
<evidence type="ECO:0000256" key="6">
    <source>
        <dbReference type="ARBA" id="ARBA00022982"/>
    </source>
</evidence>
<accession>A0A9D1N1Y9</accession>
<dbReference type="Gene3D" id="2.20.28.100">
    <property type="entry name" value="Desulphoferrodoxin, N-terminal domain"/>
    <property type="match status" value="1"/>
</dbReference>
<dbReference type="InterPro" id="IPR002742">
    <property type="entry name" value="Desulfoferrodoxin_Fe-bd_dom"/>
</dbReference>
<feature type="domain" description="Desulfoferrodoxin ferrous iron-binding" evidence="11">
    <location>
        <begin position="46"/>
        <end position="127"/>
    </location>
</feature>
<dbReference type="EMBL" id="DVOD01000066">
    <property type="protein sequence ID" value="HIU93274.1"/>
    <property type="molecule type" value="Genomic_DNA"/>
</dbReference>
<dbReference type="InterPro" id="IPR036073">
    <property type="entry name" value="Desulfoferrodoxin_Fe-bd_dom_sf"/>
</dbReference>
<keyword evidence="5" id="KW-0479">Metal-binding</keyword>
<organism evidence="13 14">
    <name type="scientific">Candidatus Limenecus avicola</name>
    <dbReference type="NCBI Taxonomy" id="2840847"/>
    <lineage>
        <taxon>Bacteria</taxon>
        <taxon>Bacillati</taxon>
        <taxon>Bacillota</taxon>
        <taxon>Clostridia</taxon>
        <taxon>Eubacteriales</taxon>
        <taxon>Clostridiaceae</taxon>
        <taxon>Clostridiaceae incertae sedis</taxon>
        <taxon>Candidatus Limenecus</taxon>
    </lineage>
</organism>
<feature type="domain" description="Desulfoferrodoxin N-terminal" evidence="12">
    <location>
        <begin position="5"/>
        <end position="37"/>
    </location>
</feature>
<comment type="caution">
    <text evidence="13">The sequence shown here is derived from an EMBL/GenBank/DDBJ whole genome shotgun (WGS) entry which is preliminary data.</text>
</comment>
<dbReference type="PANTHER" id="PTHR36541">
    <property type="entry name" value="SUPEROXIDE REDUCTASE-RELATED"/>
    <property type="match status" value="1"/>
</dbReference>
<dbReference type="CDD" id="cd00974">
    <property type="entry name" value="DSRD"/>
    <property type="match status" value="1"/>
</dbReference>
<evidence type="ECO:0000259" key="11">
    <source>
        <dbReference type="Pfam" id="PF01880"/>
    </source>
</evidence>
<sequence length="135" mass="15546">MTKILEFYKCHVCGNFVEVVLPGAGELVCCGQPMERMREQTQSEEMLGEKHVPVVSKEGDELTVRVGSVPHPMEDEHFIMFIEVNSPDKRYVKRKYLYPHEEPVLKYKCSCDKVEARELCNIHGLWTSGEIDTNN</sequence>
<protein>
    <recommendedName>
        <fullName evidence="3">Desulfoferrodoxin</fullName>
        <ecNumber evidence="2">1.15.1.2</ecNumber>
    </recommendedName>
    <alternativeName>
        <fullName evidence="9">Superoxide reductase</fullName>
    </alternativeName>
</protein>
<dbReference type="Proteomes" id="UP000886748">
    <property type="component" value="Unassembled WGS sequence"/>
</dbReference>
<dbReference type="AlphaFoldDB" id="A0A9D1N1Y9"/>
<dbReference type="Gene3D" id="2.60.40.730">
    <property type="entry name" value="SOR catalytic domain"/>
    <property type="match status" value="1"/>
</dbReference>
<dbReference type="GO" id="GO:0050605">
    <property type="term" value="F:superoxide reductase activity"/>
    <property type="evidence" value="ECO:0007669"/>
    <property type="project" value="UniProtKB-EC"/>
</dbReference>
<gene>
    <name evidence="13" type="ORF">IAD26_09110</name>
</gene>
<evidence type="ECO:0000313" key="13">
    <source>
        <dbReference type="EMBL" id="HIU93274.1"/>
    </source>
</evidence>